<reference evidence="4 5" key="1">
    <citation type="submission" date="2016-07" db="EMBL/GenBank/DDBJ databases">
        <title>Draft Genome Sequence of Methylophaga muralis Bur 1.</title>
        <authorList>
            <person name="Vasilenko O.V."/>
            <person name="Doronina N.V."/>
            <person name="Shmareva M.N."/>
            <person name="Tarlachkov S.V."/>
            <person name="Mustakhimov I."/>
            <person name="Trotsenko Y.A."/>
        </authorList>
    </citation>
    <scope>NUCLEOTIDE SEQUENCE [LARGE SCALE GENOMIC DNA]</scope>
    <source>
        <strain evidence="4 5">Bur 1</strain>
    </source>
</reference>
<evidence type="ECO:0000256" key="2">
    <source>
        <dbReference type="ARBA" id="ARBA00022989"/>
    </source>
</evidence>
<keyword evidence="5" id="KW-1185">Reference proteome</keyword>
<feature type="transmembrane region" description="Helical" evidence="3">
    <location>
        <begin position="130"/>
        <end position="149"/>
    </location>
</feature>
<dbReference type="PATRIC" id="fig|291169.3.peg.784"/>
<evidence type="ECO:0000256" key="3">
    <source>
        <dbReference type="SAM" id="Phobius"/>
    </source>
</evidence>
<dbReference type="InterPro" id="IPR034804">
    <property type="entry name" value="SQR/QFR_C/D"/>
</dbReference>
<dbReference type="RefSeq" id="WP_069295314.1">
    <property type="nucleotide sequence ID" value="NZ_MCRI01000004.1"/>
</dbReference>
<dbReference type="STRING" id="291169.A9E74_00783"/>
<keyword evidence="3" id="KW-0472">Membrane</keyword>
<comment type="caution">
    <text evidence="4">The sequence shown here is derived from an EMBL/GenBank/DDBJ whole genome shotgun (WGS) entry which is preliminary data.</text>
</comment>
<dbReference type="Proteomes" id="UP000094379">
    <property type="component" value="Unassembled WGS sequence"/>
</dbReference>
<protein>
    <recommendedName>
        <fullName evidence="6">Succinate dehydrogenase/Fumarate reductase transmembrane subunit</fullName>
    </recommendedName>
</protein>
<keyword evidence="1 3" id="KW-0812">Transmembrane</keyword>
<gene>
    <name evidence="4" type="ORF">A9E74_00783</name>
</gene>
<feature type="transmembrane region" description="Helical" evidence="3">
    <location>
        <begin position="91"/>
        <end position="110"/>
    </location>
</feature>
<feature type="transmembrane region" description="Helical" evidence="3">
    <location>
        <begin position="169"/>
        <end position="193"/>
    </location>
</feature>
<accession>A0A1E3GUE8</accession>
<dbReference type="GO" id="GO:0016020">
    <property type="term" value="C:membrane"/>
    <property type="evidence" value="ECO:0007669"/>
    <property type="project" value="InterPro"/>
</dbReference>
<feature type="transmembrane region" description="Helical" evidence="3">
    <location>
        <begin position="52"/>
        <end position="70"/>
    </location>
</feature>
<keyword evidence="2 3" id="KW-1133">Transmembrane helix</keyword>
<organism evidence="4 5">
    <name type="scientific">Methylophaga muralis</name>
    <dbReference type="NCBI Taxonomy" id="291169"/>
    <lineage>
        <taxon>Bacteria</taxon>
        <taxon>Pseudomonadati</taxon>
        <taxon>Pseudomonadota</taxon>
        <taxon>Gammaproteobacteria</taxon>
        <taxon>Thiotrichales</taxon>
        <taxon>Piscirickettsiaceae</taxon>
        <taxon>Methylophaga</taxon>
    </lineage>
</organism>
<evidence type="ECO:0000256" key="1">
    <source>
        <dbReference type="ARBA" id="ARBA00022692"/>
    </source>
</evidence>
<name>A0A1E3GUE8_9GAMM</name>
<dbReference type="AlphaFoldDB" id="A0A1E3GUE8"/>
<evidence type="ECO:0008006" key="6">
    <source>
        <dbReference type="Google" id="ProtNLM"/>
    </source>
</evidence>
<sequence length="195" mass="22393">MALLQVKKRLMAMAGLVLSAYLIFHMLSNLSFFSPEQYQAFYDFYNQPLIRWPLWILVAASLMFHVIVAVQIRLHNSKARIHAYHHRQHHFIPAWLVSIVITLILLFIVWHMAQMWSFGGADIYGQTVTLFSSVWQLAIYLGGVLLIGLHLQHSLTNVLQTLGKTSKQFYWISTAIVVLLVVGFAIVPIVAYWKA</sequence>
<dbReference type="SUPFAM" id="SSF81343">
    <property type="entry name" value="Fumarate reductase respiratory complex transmembrane subunits"/>
    <property type="match status" value="1"/>
</dbReference>
<dbReference type="Gene3D" id="1.20.1300.10">
    <property type="entry name" value="Fumarate reductase/succinate dehydrogenase, transmembrane subunit"/>
    <property type="match status" value="1"/>
</dbReference>
<proteinExistence type="predicted"/>
<dbReference type="EMBL" id="MCRI01000004">
    <property type="protein sequence ID" value="ODN67673.1"/>
    <property type="molecule type" value="Genomic_DNA"/>
</dbReference>
<feature type="transmembrane region" description="Helical" evidence="3">
    <location>
        <begin position="12"/>
        <end position="32"/>
    </location>
</feature>
<evidence type="ECO:0000313" key="4">
    <source>
        <dbReference type="EMBL" id="ODN67673.1"/>
    </source>
</evidence>
<evidence type="ECO:0000313" key="5">
    <source>
        <dbReference type="Proteomes" id="UP000094379"/>
    </source>
</evidence>